<comment type="caution">
    <text evidence="1">The sequence shown here is derived from an EMBL/GenBank/DDBJ whole genome shotgun (WGS) entry which is preliminary data.</text>
</comment>
<proteinExistence type="predicted"/>
<gene>
    <name evidence="1" type="ORF">HKW66_Vig0230370</name>
</gene>
<reference evidence="1 2" key="1">
    <citation type="submission" date="2020-05" db="EMBL/GenBank/DDBJ databases">
        <title>Vigna angularis (adzuki bean) Var. LongXiaoDou No. 4 denovo assembly.</title>
        <authorList>
            <person name="Xiang H."/>
        </authorList>
    </citation>
    <scope>NUCLEOTIDE SEQUENCE [LARGE SCALE GENOMIC DNA]</scope>
    <source>
        <tissue evidence="1">Leaf</tissue>
    </source>
</reference>
<evidence type="ECO:0000313" key="1">
    <source>
        <dbReference type="EMBL" id="KAG2396762.1"/>
    </source>
</evidence>
<dbReference type="EMBL" id="JABFOF010000005">
    <property type="protein sequence ID" value="KAG2396762.1"/>
    <property type="molecule type" value="Genomic_DNA"/>
</dbReference>
<protein>
    <submittedName>
        <fullName evidence="1">Protein yippee-like</fullName>
    </submittedName>
</protein>
<organism evidence="1 2">
    <name type="scientific">Phaseolus angularis</name>
    <name type="common">Azuki bean</name>
    <name type="synonym">Vigna angularis</name>
    <dbReference type="NCBI Taxonomy" id="3914"/>
    <lineage>
        <taxon>Eukaryota</taxon>
        <taxon>Viridiplantae</taxon>
        <taxon>Streptophyta</taxon>
        <taxon>Embryophyta</taxon>
        <taxon>Tracheophyta</taxon>
        <taxon>Spermatophyta</taxon>
        <taxon>Magnoliopsida</taxon>
        <taxon>eudicotyledons</taxon>
        <taxon>Gunneridae</taxon>
        <taxon>Pentapetalae</taxon>
        <taxon>rosids</taxon>
        <taxon>fabids</taxon>
        <taxon>Fabales</taxon>
        <taxon>Fabaceae</taxon>
        <taxon>Papilionoideae</taxon>
        <taxon>50 kb inversion clade</taxon>
        <taxon>NPAAA clade</taxon>
        <taxon>indigoferoid/millettioid clade</taxon>
        <taxon>Phaseoleae</taxon>
        <taxon>Vigna</taxon>
    </lineage>
</organism>
<dbReference type="Proteomes" id="UP000743370">
    <property type="component" value="Unassembled WGS sequence"/>
</dbReference>
<evidence type="ECO:0000313" key="2">
    <source>
        <dbReference type="Proteomes" id="UP000743370"/>
    </source>
</evidence>
<accession>A0A8T0KD17</accession>
<name>A0A8T0KD17_PHAAN</name>
<sequence length="86" mass="9487">MGRIFTVELEGRSYGCKSCKTHLALADDLISRLAKFTLICRIQNIISGSIILSSLKLSCTNSLWKYDILFDVSIAVSTTIENKNSG</sequence>
<dbReference type="AlphaFoldDB" id="A0A8T0KD17"/>